<gene>
    <name evidence="3" type="ORF">CP967_32620</name>
</gene>
<feature type="domain" description="AB hydrolase-1" evidence="2">
    <location>
        <begin position="22"/>
        <end position="267"/>
    </location>
</feature>
<dbReference type="PANTHER" id="PTHR43798:SF33">
    <property type="entry name" value="HYDROLASE, PUTATIVE (AFU_ORTHOLOGUE AFUA_2G14860)-RELATED"/>
    <property type="match status" value="1"/>
</dbReference>
<sequence>MPTFTAPDGAVLAYRLLGRGEPLICLPGGPLRASAYLGDLGGLSRTRRLVLPDPRGTGGSAAPDDPSAYRCDRLVGDVEALRVHLGLGHIDLLAHSAAANLAVLYAARHPGRLRTLTLITPGTRAAGLPVTGRELREAAARSAGEPWYAEARAALEEILAGRVTDAARSAVAPLTYGRWDATARAHAAGAAAQTNTEAASFHYAEGAFDPAATVAALGELAAPVLVVAGEHDAGPRPDRAAQLAALFPHAELAVQPGAGHYPWIDDPGTFARTVEAFLDPAVSSVRAGGIRLAHRTWGDPSAPPLVLAHGRGGDSRDWAGVAARLGAHHRVYALDLRGHGLSDWPGRYSFELFRDDLHGFLEARGLAGATLIGHSAGGTAALLLAQRHPGLVGRLVLEEPPPPVPLDPPRPPAERPPGTLGFDWPVVPATDEWLNDPDPGIREHLGRITAPTLVIGGTRSHVDQEQLRSPAGRTPGGRYAPVDAGHLVHADNPDGFLAALASFGIGRG</sequence>
<dbReference type="OrthoDB" id="9796770at2"/>
<reference evidence="3 4" key="1">
    <citation type="submission" date="2017-09" db="EMBL/GenBank/DDBJ databases">
        <authorList>
            <person name="Lee N."/>
            <person name="Cho B.-K."/>
        </authorList>
    </citation>
    <scope>NUCLEOTIDE SEQUENCE [LARGE SCALE GENOMIC DNA]</scope>
    <source>
        <strain evidence="3 4">ATCC 12769</strain>
    </source>
</reference>
<dbReference type="SUPFAM" id="SSF53474">
    <property type="entry name" value="alpha/beta-Hydrolases"/>
    <property type="match status" value="2"/>
</dbReference>
<dbReference type="KEGG" id="snk:CP967_32620"/>
<dbReference type="GO" id="GO:0016020">
    <property type="term" value="C:membrane"/>
    <property type="evidence" value="ECO:0007669"/>
    <property type="project" value="TreeGrafter"/>
</dbReference>
<dbReference type="Pfam" id="PF00561">
    <property type="entry name" value="Abhydrolase_1"/>
    <property type="match status" value="2"/>
</dbReference>
<proteinExistence type="predicted"/>
<feature type="region of interest" description="Disordered" evidence="1">
    <location>
        <begin position="459"/>
        <end position="478"/>
    </location>
</feature>
<evidence type="ECO:0000259" key="2">
    <source>
        <dbReference type="Pfam" id="PF00561"/>
    </source>
</evidence>
<dbReference type="PRINTS" id="PR00111">
    <property type="entry name" value="ABHYDROLASE"/>
</dbReference>
<keyword evidence="4" id="KW-1185">Reference proteome</keyword>
<organism evidence="3 4">
    <name type="scientific">Streptomyces nitrosporeus</name>
    <dbReference type="NCBI Taxonomy" id="28894"/>
    <lineage>
        <taxon>Bacteria</taxon>
        <taxon>Bacillati</taxon>
        <taxon>Actinomycetota</taxon>
        <taxon>Actinomycetes</taxon>
        <taxon>Kitasatosporales</taxon>
        <taxon>Streptomycetaceae</taxon>
        <taxon>Streptomyces</taxon>
    </lineage>
</organism>
<accession>A0A5J6FKX4</accession>
<dbReference type="InterPro" id="IPR050266">
    <property type="entry name" value="AB_hydrolase_sf"/>
</dbReference>
<dbReference type="InterPro" id="IPR000073">
    <property type="entry name" value="AB_hydrolase_1"/>
</dbReference>
<evidence type="ECO:0000256" key="1">
    <source>
        <dbReference type="SAM" id="MobiDB-lite"/>
    </source>
</evidence>
<dbReference type="GO" id="GO:0016787">
    <property type="term" value="F:hydrolase activity"/>
    <property type="evidence" value="ECO:0007669"/>
    <property type="project" value="UniProtKB-KW"/>
</dbReference>
<dbReference type="EMBL" id="CP023702">
    <property type="protein sequence ID" value="QEU76902.1"/>
    <property type="molecule type" value="Genomic_DNA"/>
</dbReference>
<dbReference type="AlphaFoldDB" id="A0A5J6FKX4"/>
<dbReference type="PANTHER" id="PTHR43798">
    <property type="entry name" value="MONOACYLGLYCEROL LIPASE"/>
    <property type="match status" value="1"/>
</dbReference>
<dbReference type="Gene3D" id="3.40.50.1820">
    <property type="entry name" value="alpha/beta hydrolase"/>
    <property type="match status" value="3"/>
</dbReference>
<protein>
    <submittedName>
        <fullName evidence="3">Alpha/beta hydrolase</fullName>
    </submittedName>
</protein>
<feature type="domain" description="AB hydrolase-1" evidence="2">
    <location>
        <begin position="303"/>
        <end position="420"/>
    </location>
</feature>
<evidence type="ECO:0000313" key="4">
    <source>
        <dbReference type="Proteomes" id="UP000326178"/>
    </source>
</evidence>
<keyword evidence="3" id="KW-0378">Hydrolase</keyword>
<dbReference type="InterPro" id="IPR029058">
    <property type="entry name" value="AB_hydrolase_fold"/>
</dbReference>
<dbReference type="Proteomes" id="UP000326178">
    <property type="component" value="Chromosome"/>
</dbReference>
<evidence type="ECO:0000313" key="3">
    <source>
        <dbReference type="EMBL" id="QEU76902.1"/>
    </source>
</evidence>
<dbReference type="RefSeq" id="WP_150491404.1">
    <property type="nucleotide sequence ID" value="NZ_BMUV01000012.1"/>
</dbReference>
<name>A0A5J6FKX4_9ACTN</name>